<proteinExistence type="predicted"/>
<dbReference type="Proteomes" id="UP000249218">
    <property type="component" value="Unassembled WGS sequence"/>
</dbReference>
<reference evidence="2 3" key="1">
    <citation type="journal article" date="2017" name="BMC Biol.">
        <title>Genomic innovations, transcriptional plasticity and gene loss underlying the evolution and divergence of two highly polyphagous and invasive Helicoverpa pest species.</title>
        <authorList>
            <person name="Pearce S.L."/>
            <person name="Clarke D.F."/>
            <person name="East P.D."/>
            <person name="Elfekih S."/>
            <person name="Gordon K.H."/>
            <person name="Jermiin L.S."/>
            <person name="McGaughran A."/>
            <person name="Oakeshott J.G."/>
            <person name="Papanikolaou A."/>
            <person name="Perera O.P."/>
            <person name="Rane R.V."/>
            <person name="Richards S."/>
            <person name="Tay W.T."/>
            <person name="Walsh T.K."/>
            <person name="Anderson A."/>
            <person name="Anderson C.J."/>
            <person name="Asgari S."/>
            <person name="Board P.G."/>
            <person name="Bretschneider A."/>
            <person name="Campbell P.M."/>
            <person name="Chertemps T."/>
            <person name="Christeller J.T."/>
            <person name="Coppin C.W."/>
            <person name="Downes S.J."/>
            <person name="Duan G."/>
            <person name="Farnsworth C.A."/>
            <person name="Good R.T."/>
            <person name="Han L.B."/>
            <person name="Han Y.C."/>
            <person name="Hatje K."/>
            <person name="Horne I."/>
            <person name="Huang Y.P."/>
            <person name="Hughes D.S."/>
            <person name="Jacquin-Joly E."/>
            <person name="James W."/>
            <person name="Jhangiani S."/>
            <person name="Kollmar M."/>
            <person name="Kuwar S.S."/>
            <person name="Li S."/>
            <person name="Liu N.Y."/>
            <person name="Maibeche M.T."/>
            <person name="Miller J.R."/>
            <person name="Montagne N."/>
            <person name="Perry T."/>
            <person name="Qu J."/>
            <person name="Song S.V."/>
            <person name="Sutton G.G."/>
            <person name="Vogel H."/>
            <person name="Walenz B.P."/>
            <person name="Xu W."/>
            <person name="Zhang H.J."/>
            <person name="Zou Z."/>
            <person name="Batterham P."/>
            <person name="Edwards O.R."/>
            <person name="Feyereisen R."/>
            <person name="Gibbs R.A."/>
            <person name="Heckel D.G."/>
            <person name="McGrath A."/>
            <person name="Robin C."/>
            <person name="Scherer S.E."/>
            <person name="Worley K.C."/>
            <person name="Wu Y.D."/>
        </authorList>
    </citation>
    <scope>NUCLEOTIDE SEQUENCE [LARGE SCALE GENOMIC DNA]</scope>
    <source>
        <strain evidence="2">Harm_GR_Male_#8</strain>
        <tissue evidence="2">Whole organism</tissue>
    </source>
</reference>
<name>A0A2W1BBE1_HELAM</name>
<feature type="signal peptide" evidence="1">
    <location>
        <begin position="1"/>
        <end position="20"/>
    </location>
</feature>
<accession>A0A2W1BBE1</accession>
<sequence>MKFLQVILLALAALVASVAAGPRPIPNGRPPAMAERIAKPNIITVPPNCPPGQKLGPNGVCREVWND</sequence>
<dbReference type="AlphaFoldDB" id="A0A2W1BBE1"/>
<evidence type="ECO:0000313" key="3">
    <source>
        <dbReference type="Proteomes" id="UP000249218"/>
    </source>
</evidence>
<evidence type="ECO:0000313" key="2">
    <source>
        <dbReference type="EMBL" id="PZC72669.1"/>
    </source>
</evidence>
<gene>
    <name evidence="2" type="primary">HaOG210762</name>
    <name evidence="2" type="ORF">B5X24_HaOG210762</name>
</gene>
<keyword evidence="1" id="KW-0732">Signal</keyword>
<organism evidence="2 3">
    <name type="scientific">Helicoverpa armigera</name>
    <name type="common">Cotton bollworm</name>
    <name type="synonym">Heliothis armigera</name>
    <dbReference type="NCBI Taxonomy" id="29058"/>
    <lineage>
        <taxon>Eukaryota</taxon>
        <taxon>Metazoa</taxon>
        <taxon>Ecdysozoa</taxon>
        <taxon>Arthropoda</taxon>
        <taxon>Hexapoda</taxon>
        <taxon>Insecta</taxon>
        <taxon>Pterygota</taxon>
        <taxon>Neoptera</taxon>
        <taxon>Endopterygota</taxon>
        <taxon>Lepidoptera</taxon>
        <taxon>Glossata</taxon>
        <taxon>Ditrysia</taxon>
        <taxon>Noctuoidea</taxon>
        <taxon>Noctuidae</taxon>
        <taxon>Heliothinae</taxon>
        <taxon>Helicoverpa</taxon>
    </lineage>
</organism>
<evidence type="ECO:0000256" key="1">
    <source>
        <dbReference type="SAM" id="SignalP"/>
    </source>
</evidence>
<feature type="chain" id="PRO_5015997224" evidence="1">
    <location>
        <begin position="21"/>
        <end position="67"/>
    </location>
</feature>
<dbReference type="EMBL" id="KZ150164">
    <property type="protein sequence ID" value="PZC72669.1"/>
    <property type="molecule type" value="Genomic_DNA"/>
</dbReference>
<keyword evidence="3" id="KW-1185">Reference proteome</keyword>
<protein>
    <submittedName>
        <fullName evidence="2">Uncharacterized protein</fullName>
    </submittedName>
</protein>